<gene>
    <name evidence="1" type="ORF">P618_200846</name>
</gene>
<name>W6TD94_HOLOB</name>
<sequence length="55" mass="6596">MRNLLGANVGTVIEDDFRDRYTDPYKAHRCLFSKFYDEHNKTKSMVILYHFLVII</sequence>
<comment type="caution">
    <text evidence="1">The sequence shown here is derived from an EMBL/GenBank/DDBJ whole genome shotgun (WGS) entry which is preliminary data.</text>
</comment>
<evidence type="ECO:0000313" key="1">
    <source>
        <dbReference type="EMBL" id="ETZ06948.1"/>
    </source>
</evidence>
<dbReference type="AlphaFoldDB" id="W6TD94"/>
<proteinExistence type="predicted"/>
<accession>W6TD94</accession>
<dbReference type="EMBL" id="AWTR02000074">
    <property type="protein sequence ID" value="ETZ06948.1"/>
    <property type="molecule type" value="Genomic_DNA"/>
</dbReference>
<keyword evidence="2" id="KW-1185">Reference proteome</keyword>
<protein>
    <submittedName>
        <fullName evidence="1">Uncharacterized protein</fullName>
    </submittedName>
</protein>
<organism evidence="1 2">
    <name type="scientific">Holospora obtusa F1</name>
    <dbReference type="NCBI Taxonomy" id="1399147"/>
    <lineage>
        <taxon>Bacteria</taxon>
        <taxon>Pseudomonadati</taxon>
        <taxon>Pseudomonadota</taxon>
        <taxon>Alphaproteobacteria</taxon>
        <taxon>Holosporales</taxon>
        <taxon>Holosporaceae</taxon>
        <taxon>Holospora</taxon>
    </lineage>
</organism>
<dbReference type="STRING" id="1399147.P618_200846"/>
<evidence type="ECO:0000313" key="2">
    <source>
        <dbReference type="Proteomes" id="UP000019112"/>
    </source>
</evidence>
<dbReference type="Proteomes" id="UP000019112">
    <property type="component" value="Unassembled WGS sequence"/>
</dbReference>
<reference evidence="1 2" key="1">
    <citation type="journal article" date="2014" name="FEMS Microbiol. Lett.">
        <title>Draft genome sequences of three Holospora species (Holospora obtusa, Holospora undulata, and Holospora elegans), endonuclear symbiotic bacteria of the ciliate Paramecium caudatum.</title>
        <authorList>
            <person name="Dohra H."/>
            <person name="Tanaka K."/>
            <person name="Suzuki T."/>
            <person name="Fujishima M."/>
            <person name="Suzuki H."/>
        </authorList>
    </citation>
    <scope>NUCLEOTIDE SEQUENCE [LARGE SCALE GENOMIC DNA]</scope>
    <source>
        <strain evidence="1 2">F1</strain>
    </source>
</reference>